<dbReference type="Gene3D" id="3.30.465.10">
    <property type="match status" value="1"/>
</dbReference>
<dbReference type="InterPro" id="IPR016169">
    <property type="entry name" value="FAD-bd_PCMH_sub2"/>
</dbReference>
<evidence type="ECO:0000259" key="13">
    <source>
        <dbReference type="PROSITE" id="PS51846"/>
    </source>
</evidence>
<dbReference type="Pfam" id="PF03471">
    <property type="entry name" value="CorC_HlyC"/>
    <property type="match status" value="1"/>
</dbReference>
<comment type="subcellular location">
    <subcellularLocation>
        <location evidence="1">Cell membrane</location>
        <topology evidence="1">Multi-pass membrane protein</topology>
    </subcellularLocation>
</comment>
<dbReference type="InterPro" id="IPR044751">
    <property type="entry name" value="Ion_transp-like_CBS"/>
</dbReference>
<dbReference type="SUPFAM" id="SSF56176">
    <property type="entry name" value="FAD-binding/transporter-associated domain-like"/>
    <property type="match status" value="1"/>
</dbReference>
<feature type="transmembrane region" description="Helical" evidence="11">
    <location>
        <begin position="108"/>
        <end position="128"/>
    </location>
</feature>
<evidence type="ECO:0000256" key="8">
    <source>
        <dbReference type="ARBA" id="ARBA00023136"/>
    </source>
</evidence>
<evidence type="ECO:0000259" key="12">
    <source>
        <dbReference type="PROSITE" id="PS51371"/>
    </source>
</evidence>
<reference evidence="14" key="1">
    <citation type="journal article" date="2020" name="mSystems">
        <title>Genome- and Community-Level Interaction Insights into Carbon Utilization and Element Cycling Functions of Hydrothermarchaeota in Hydrothermal Sediment.</title>
        <authorList>
            <person name="Zhou Z."/>
            <person name="Liu Y."/>
            <person name="Xu W."/>
            <person name="Pan J."/>
            <person name="Luo Z.H."/>
            <person name="Li M."/>
        </authorList>
    </citation>
    <scope>NUCLEOTIDE SEQUENCE [LARGE SCALE GENOMIC DNA]</scope>
    <source>
        <strain evidence="14">HyVt-533</strain>
    </source>
</reference>
<evidence type="ECO:0000256" key="7">
    <source>
        <dbReference type="ARBA" id="ARBA00023122"/>
    </source>
</evidence>
<dbReference type="SMART" id="SM01091">
    <property type="entry name" value="CorC_HlyC"/>
    <property type="match status" value="1"/>
</dbReference>
<dbReference type="GO" id="GO:0005886">
    <property type="term" value="C:plasma membrane"/>
    <property type="evidence" value="ECO:0007669"/>
    <property type="project" value="UniProtKB-SubCell"/>
</dbReference>
<evidence type="ECO:0000256" key="10">
    <source>
        <dbReference type="PROSITE-ProRule" id="PRU01193"/>
    </source>
</evidence>
<keyword evidence="5" id="KW-0677">Repeat</keyword>
<dbReference type="PROSITE" id="PS51846">
    <property type="entry name" value="CNNM"/>
    <property type="match status" value="1"/>
</dbReference>
<evidence type="ECO:0000313" key="14">
    <source>
        <dbReference type="EMBL" id="HHI96668.1"/>
    </source>
</evidence>
<comment type="similarity">
    <text evidence="2">Belongs to the UPF0053 family.</text>
</comment>
<dbReference type="Gene3D" id="3.10.580.10">
    <property type="entry name" value="CBS-domain"/>
    <property type="match status" value="1"/>
</dbReference>
<dbReference type="PROSITE" id="PS51371">
    <property type="entry name" value="CBS"/>
    <property type="match status" value="2"/>
</dbReference>
<dbReference type="Proteomes" id="UP000886101">
    <property type="component" value="Unassembled WGS sequence"/>
</dbReference>
<gene>
    <name evidence="14" type="ORF">ENJ96_02325</name>
</gene>
<name>A0A7V5NYW5_9BACT</name>
<evidence type="ECO:0000256" key="6">
    <source>
        <dbReference type="ARBA" id="ARBA00022989"/>
    </source>
</evidence>
<keyword evidence="4 10" id="KW-0812">Transmembrane</keyword>
<keyword evidence="3" id="KW-1003">Cell membrane</keyword>
<feature type="domain" description="CBS" evidence="12">
    <location>
        <begin position="246"/>
        <end position="303"/>
    </location>
</feature>
<feature type="transmembrane region" description="Helical" evidence="11">
    <location>
        <begin position="69"/>
        <end position="87"/>
    </location>
</feature>
<keyword evidence="7 9" id="KW-0129">CBS domain</keyword>
<protein>
    <submittedName>
        <fullName evidence="14">HlyC/CorC family transporter</fullName>
    </submittedName>
</protein>
<evidence type="ECO:0000256" key="4">
    <source>
        <dbReference type="ARBA" id="ARBA00022692"/>
    </source>
</evidence>
<dbReference type="InterPro" id="IPR036318">
    <property type="entry name" value="FAD-bd_PCMH-like_sf"/>
</dbReference>
<keyword evidence="6 10" id="KW-1133">Transmembrane helix</keyword>
<organism evidence="14">
    <name type="scientific">Thermodesulfatator atlanticus</name>
    <dbReference type="NCBI Taxonomy" id="501497"/>
    <lineage>
        <taxon>Bacteria</taxon>
        <taxon>Pseudomonadati</taxon>
        <taxon>Thermodesulfobacteriota</taxon>
        <taxon>Thermodesulfobacteria</taxon>
        <taxon>Thermodesulfobacteriales</taxon>
        <taxon>Thermodesulfatatoraceae</taxon>
        <taxon>Thermodesulfatator</taxon>
    </lineage>
</organism>
<dbReference type="SUPFAM" id="SSF54631">
    <property type="entry name" value="CBS-domain pair"/>
    <property type="match status" value="1"/>
</dbReference>
<feature type="domain" description="CBS" evidence="12">
    <location>
        <begin position="182"/>
        <end position="241"/>
    </location>
</feature>
<dbReference type="InterPro" id="IPR002550">
    <property type="entry name" value="CNNM"/>
</dbReference>
<dbReference type="PANTHER" id="PTHR22777:SF32">
    <property type="entry name" value="UPF0053 INNER MEMBRANE PROTEIN YFJD"/>
    <property type="match status" value="1"/>
</dbReference>
<comment type="caution">
    <text evidence="14">The sequence shown here is derived from an EMBL/GenBank/DDBJ whole genome shotgun (WGS) entry which is preliminary data.</text>
</comment>
<dbReference type="Pfam" id="PF01595">
    <property type="entry name" value="CNNM"/>
    <property type="match status" value="1"/>
</dbReference>
<dbReference type="SMART" id="SM00116">
    <property type="entry name" value="CBS"/>
    <property type="match status" value="2"/>
</dbReference>
<dbReference type="AlphaFoldDB" id="A0A7V5NYW5"/>
<sequence>ETALFSLSRLDQLRLREHPRSSCRLAVKLLRSPRKVLATILIGNEFSDIISSSVATLALVKLFGPRGEWLAYPLMTGLLFLFGDLIPKVFGFRQREKMACLLAPMLRVFIFVFSPVRVFMLSFTNAFLRLCGIPTREEHPLSEEDLLQLIEESYQAGILGDQERRFIYGLLESEKINVSTIMTPRRDIFALEDAPITEELLFLIKKKGFSRIPVYRQGLDHVIGILHVKDLLRWQLEGKAKRLADLVRPPFFVPETMRVRTLLEEFQKRRLKFALVVDEYGTVVGLVTLEDVLEELFGEIYDEFDIRREPIKEIAPQSWLVSPRVRVEEFNRVAGANIPSEDFETIGGLVLFLFGELPKEGQSKEAFGFRFTVEKVKGTRLVRIRVDKVS</sequence>
<dbReference type="InterPro" id="IPR046342">
    <property type="entry name" value="CBS_dom_sf"/>
</dbReference>
<keyword evidence="8 10" id="KW-0472">Membrane</keyword>
<accession>A0A7V5NYW5</accession>
<dbReference type="CDD" id="cd04590">
    <property type="entry name" value="CBS_pair_CorC_HlyC_assoc"/>
    <property type="match status" value="1"/>
</dbReference>
<feature type="domain" description="CNNM transmembrane" evidence="13">
    <location>
        <begin position="1"/>
        <end position="163"/>
    </location>
</feature>
<dbReference type="PANTHER" id="PTHR22777">
    <property type="entry name" value="HEMOLYSIN-RELATED"/>
    <property type="match status" value="1"/>
</dbReference>
<proteinExistence type="inferred from homology"/>
<evidence type="ECO:0000256" key="9">
    <source>
        <dbReference type="PROSITE-ProRule" id="PRU00703"/>
    </source>
</evidence>
<dbReference type="EMBL" id="DROK01000065">
    <property type="protein sequence ID" value="HHI96668.1"/>
    <property type="molecule type" value="Genomic_DNA"/>
</dbReference>
<evidence type="ECO:0000256" key="1">
    <source>
        <dbReference type="ARBA" id="ARBA00004651"/>
    </source>
</evidence>
<dbReference type="FunFam" id="3.10.580.10:FF:000002">
    <property type="entry name" value="Magnesium/cobalt efflux protein CorC"/>
    <property type="match status" value="1"/>
</dbReference>
<dbReference type="InterPro" id="IPR000644">
    <property type="entry name" value="CBS_dom"/>
</dbReference>
<evidence type="ECO:0000256" key="11">
    <source>
        <dbReference type="SAM" id="Phobius"/>
    </source>
</evidence>
<dbReference type="Pfam" id="PF00571">
    <property type="entry name" value="CBS"/>
    <property type="match status" value="2"/>
</dbReference>
<feature type="non-terminal residue" evidence="14">
    <location>
        <position position="1"/>
    </location>
</feature>
<evidence type="ECO:0000256" key="5">
    <source>
        <dbReference type="ARBA" id="ARBA00022737"/>
    </source>
</evidence>
<dbReference type="InterPro" id="IPR005170">
    <property type="entry name" value="Transptr-assoc_dom"/>
</dbReference>
<evidence type="ECO:0000256" key="2">
    <source>
        <dbReference type="ARBA" id="ARBA00006337"/>
    </source>
</evidence>
<dbReference type="GO" id="GO:0050660">
    <property type="term" value="F:flavin adenine dinucleotide binding"/>
    <property type="evidence" value="ECO:0007669"/>
    <property type="project" value="InterPro"/>
</dbReference>
<evidence type="ECO:0000256" key="3">
    <source>
        <dbReference type="ARBA" id="ARBA00022475"/>
    </source>
</evidence>